<evidence type="ECO:0000256" key="11">
    <source>
        <dbReference type="ARBA" id="ARBA00031149"/>
    </source>
</evidence>
<evidence type="ECO:0000313" key="14">
    <source>
        <dbReference type="EMBL" id="MPN34228.1"/>
    </source>
</evidence>
<evidence type="ECO:0000256" key="7">
    <source>
        <dbReference type="ARBA" id="ARBA00022989"/>
    </source>
</evidence>
<dbReference type="SUPFAM" id="SSF81345">
    <property type="entry name" value="ABC transporter involved in vitamin B12 uptake, BtuC"/>
    <property type="match status" value="1"/>
</dbReference>
<dbReference type="InterPro" id="IPR037294">
    <property type="entry name" value="ABC_BtuC-like"/>
</dbReference>
<feature type="transmembrane region" description="Helical" evidence="13">
    <location>
        <begin position="120"/>
        <end position="138"/>
    </location>
</feature>
<dbReference type="PANTHER" id="PTHR30472">
    <property type="entry name" value="FERRIC ENTEROBACTIN TRANSPORT SYSTEM PERMEASE PROTEIN"/>
    <property type="match status" value="1"/>
</dbReference>
<evidence type="ECO:0000256" key="6">
    <source>
        <dbReference type="ARBA" id="ARBA00022692"/>
    </source>
</evidence>
<feature type="transmembrane region" description="Helical" evidence="13">
    <location>
        <begin position="50"/>
        <end position="80"/>
    </location>
</feature>
<evidence type="ECO:0000256" key="3">
    <source>
        <dbReference type="ARBA" id="ARBA00018524"/>
    </source>
</evidence>
<feature type="transmembrane region" description="Helical" evidence="13">
    <location>
        <begin position="7"/>
        <end position="25"/>
    </location>
</feature>
<dbReference type="GO" id="GO:0022857">
    <property type="term" value="F:transmembrane transporter activity"/>
    <property type="evidence" value="ECO:0007669"/>
    <property type="project" value="InterPro"/>
</dbReference>
<dbReference type="EMBL" id="VSSQ01087151">
    <property type="protein sequence ID" value="MPN34228.1"/>
    <property type="molecule type" value="Genomic_DNA"/>
</dbReference>
<keyword evidence="5" id="KW-1003">Cell membrane</keyword>
<comment type="function">
    <text evidence="10">Part of the binding-protein-dependent transport system for heme-iron. Responsible for the translocation of the substrate across the membrane.</text>
</comment>
<feature type="transmembrane region" description="Helical" evidence="13">
    <location>
        <begin position="92"/>
        <end position="114"/>
    </location>
</feature>
<dbReference type="PANTHER" id="PTHR30472:SF21">
    <property type="entry name" value="HEME-IRON TRANSPORT SYSTEM PERMEASE PROTEIN ISDF-RELATED"/>
    <property type="match status" value="1"/>
</dbReference>
<reference evidence="14" key="1">
    <citation type="submission" date="2019-08" db="EMBL/GenBank/DDBJ databases">
        <authorList>
            <person name="Kucharzyk K."/>
            <person name="Murdoch R.W."/>
            <person name="Higgins S."/>
            <person name="Loffler F."/>
        </authorList>
    </citation>
    <scope>NUCLEOTIDE SEQUENCE</scope>
</reference>
<keyword evidence="7 13" id="KW-1133">Transmembrane helix</keyword>
<keyword evidence="8" id="KW-0408">Iron</keyword>
<evidence type="ECO:0000256" key="10">
    <source>
        <dbReference type="ARBA" id="ARBA00025320"/>
    </source>
</evidence>
<dbReference type="GO" id="GO:0033214">
    <property type="term" value="P:siderophore-iron import into cell"/>
    <property type="evidence" value="ECO:0007669"/>
    <property type="project" value="TreeGrafter"/>
</dbReference>
<evidence type="ECO:0000256" key="5">
    <source>
        <dbReference type="ARBA" id="ARBA00022475"/>
    </source>
</evidence>
<keyword evidence="6 13" id="KW-0812">Transmembrane</keyword>
<comment type="caution">
    <text evidence="14">The sequence shown here is derived from an EMBL/GenBank/DDBJ whole genome shotgun (WGS) entry which is preliminary data.</text>
</comment>
<sequence>MKTWKDVQLLTGYVVFGLILSLFVFDRCNILALEDKTIRSLGINVNVVRAVVSVIAVLLASITTAVVGTVGFIGLIVPHIGRLMVGSDHKYLIPFSMILGAFIMLLADTVGRLIAYPYEVSAAIIMSVIGGPFFIILLKRSDKTYGG</sequence>
<evidence type="ECO:0000256" key="13">
    <source>
        <dbReference type="SAM" id="Phobius"/>
    </source>
</evidence>
<dbReference type="Pfam" id="PF01032">
    <property type="entry name" value="FecCD"/>
    <property type="match status" value="1"/>
</dbReference>
<accession>A0A645H5E9</accession>
<dbReference type="GO" id="GO:0005886">
    <property type="term" value="C:plasma membrane"/>
    <property type="evidence" value="ECO:0007669"/>
    <property type="project" value="UniProtKB-SubCell"/>
</dbReference>
<dbReference type="InterPro" id="IPR000522">
    <property type="entry name" value="ABC_transptr_permease_BtuC"/>
</dbReference>
<evidence type="ECO:0000256" key="1">
    <source>
        <dbReference type="ARBA" id="ARBA00004651"/>
    </source>
</evidence>
<evidence type="ECO:0000256" key="12">
    <source>
        <dbReference type="ARBA" id="ARBA00031465"/>
    </source>
</evidence>
<protein>
    <recommendedName>
        <fullName evidence="3">Probable heme-iron transport system permease protein IsdF</fullName>
    </recommendedName>
    <alternativeName>
        <fullName evidence="12">Iron-regulated surface determinant protein F</fullName>
    </alternativeName>
    <alternativeName>
        <fullName evidence="11">Staphylococcal iron-regulated protein G</fullName>
    </alternativeName>
</protein>
<gene>
    <name evidence="14" type="primary">isdF</name>
    <name evidence="14" type="ORF">SDC9_181721</name>
</gene>
<keyword evidence="9 13" id="KW-0472">Membrane</keyword>
<evidence type="ECO:0000256" key="4">
    <source>
        <dbReference type="ARBA" id="ARBA00022448"/>
    </source>
</evidence>
<comment type="similarity">
    <text evidence="2">Belongs to the binding-protein-dependent transport system permease family. FecCD subfamily.</text>
</comment>
<dbReference type="Gene3D" id="1.10.3470.10">
    <property type="entry name" value="ABC transporter involved in vitamin B12 uptake, BtuC"/>
    <property type="match status" value="1"/>
</dbReference>
<name>A0A645H5E9_9ZZZZ</name>
<keyword evidence="4" id="KW-0813">Transport</keyword>
<evidence type="ECO:0000256" key="8">
    <source>
        <dbReference type="ARBA" id="ARBA00023004"/>
    </source>
</evidence>
<evidence type="ECO:0000256" key="2">
    <source>
        <dbReference type="ARBA" id="ARBA00007935"/>
    </source>
</evidence>
<organism evidence="14">
    <name type="scientific">bioreactor metagenome</name>
    <dbReference type="NCBI Taxonomy" id="1076179"/>
    <lineage>
        <taxon>unclassified sequences</taxon>
        <taxon>metagenomes</taxon>
        <taxon>ecological metagenomes</taxon>
    </lineage>
</organism>
<proteinExistence type="inferred from homology"/>
<dbReference type="AlphaFoldDB" id="A0A645H5E9"/>
<comment type="subcellular location">
    <subcellularLocation>
        <location evidence="1">Cell membrane</location>
        <topology evidence="1">Multi-pass membrane protein</topology>
    </subcellularLocation>
</comment>
<evidence type="ECO:0000256" key="9">
    <source>
        <dbReference type="ARBA" id="ARBA00023136"/>
    </source>
</evidence>